<dbReference type="Proteomes" id="UP001457282">
    <property type="component" value="Unassembled WGS sequence"/>
</dbReference>
<keyword evidence="4" id="KW-1185">Reference proteome</keyword>
<evidence type="ECO:0000256" key="1">
    <source>
        <dbReference type="ARBA" id="ARBA00022737"/>
    </source>
</evidence>
<evidence type="ECO:0000313" key="4">
    <source>
        <dbReference type="Proteomes" id="UP001457282"/>
    </source>
</evidence>
<keyword evidence="1" id="KW-0677">Repeat</keyword>
<comment type="caution">
    <text evidence="3">The sequence shown here is derived from an EMBL/GenBank/DDBJ whole genome shotgun (WGS) entry which is preliminary data.</text>
</comment>
<feature type="domain" description="Disease resistance R13L4/SHOC-2-like LRR" evidence="2">
    <location>
        <begin position="19"/>
        <end position="68"/>
    </location>
</feature>
<evidence type="ECO:0000259" key="2">
    <source>
        <dbReference type="Pfam" id="PF23598"/>
    </source>
</evidence>
<dbReference type="InterPro" id="IPR055414">
    <property type="entry name" value="LRR_R13L4/SHOC2-like"/>
</dbReference>
<dbReference type="AlphaFoldDB" id="A0AAW1Y512"/>
<name>A0AAW1Y512_RUBAR</name>
<proteinExistence type="predicted"/>
<organism evidence="3 4">
    <name type="scientific">Rubus argutus</name>
    <name type="common">Southern blackberry</name>
    <dbReference type="NCBI Taxonomy" id="59490"/>
    <lineage>
        <taxon>Eukaryota</taxon>
        <taxon>Viridiplantae</taxon>
        <taxon>Streptophyta</taxon>
        <taxon>Embryophyta</taxon>
        <taxon>Tracheophyta</taxon>
        <taxon>Spermatophyta</taxon>
        <taxon>Magnoliopsida</taxon>
        <taxon>eudicotyledons</taxon>
        <taxon>Gunneridae</taxon>
        <taxon>Pentapetalae</taxon>
        <taxon>rosids</taxon>
        <taxon>fabids</taxon>
        <taxon>Rosales</taxon>
        <taxon>Rosaceae</taxon>
        <taxon>Rosoideae</taxon>
        <taxon>Rosoideae incertae sedis</taxon>
        <taxon>Rubus</taxon>
    </lineage>
</organism>
<evidence type="ECO:0000313" key="3">
    <source>
        <dbReference type="EMBL" id="KAK9944165.1"/>
    </source>
</evidence>
<dbReference type="EMBL" id="JBEDUW010000002">
    <property type="protein sequence ID" value="KAK9944165.1"/>
    <property type="molecule type" value="Genomic_DNA"/>
</dbReference>
<dbReference type="Gene3D" id="3.80.10.10">
    <property type="entry name" value="Ribonuclease Inhibitor"/>
    <property type="match status" value="1"/>
</dbReference>
<sequence>MQANSRALTNRSGISKLPDDIVNCFNLKYLNLRSTKVKELPEDIGKLSNLEMLNISNSKIRLLPVGILNYRGYAIS</sequence>
<gene>
    <name evidence="3" type="ORF">M0R45_009744</name>
</gene>
<reference evidence="3 4" key="1">
    <citation type="journal article" date="2023" name="G3 (Bethesda)">
        <title>A chromosome-length genome assembly and annotation of blackberry (Rubus argutus, cv. 'Hillquist').</title>
        <authorList>
            <person name="Bruna T."/>
            <person name="Aryal R."/>
            <person name="Dudchenko O."/>
            <person name="Sargent D.J."/>
            <person name="Mead D."/>
            <person name="Buti M."/>
            <person name="Cavallini A."/>
            <person name="Hytonen T."/>
            <person name="Andres J."/>
            <person name="Pham M."/>
            <person name="Weisz D."/>
            <person name="Mascagni F."/>
            <person name="Usai G."/>
            <person name="Natali L."/>
            <person name="Bassil N."/>
            <person name="Fernandez G.E."/>
            <person name="Lomsadze A."/>
            <person name="Armour M."/>
            <person name="Olukolu B."/>
            <person name="Poorten T."/>
            <person name="Britton C."/>
            <person name="Davik J."/>
            <person name="Ashrafi H."/>
            <person name="Aiden E.L."/>
            <person name="Borodovsky M."/>
            <person name="Worthington M."/>
        </authorList>
    </citation>
    <scope>NUCLEOTIDE SEQUENCE [LARGE SCALE GENOMIC DNA]</scope>
    <source>
        <strain evidence="3">PI 553951</strain>
    </source>
</reference>
<dbReference type="SUPFAM" id="SSF52058">
    <property type="entry name" value="L domain-like"/>
    <property type="match status" value="1"/>
</dbReference>
<accession>A0AAW1Y512</accession>
<dbReference type="InterPro" id="IPR032675">
    <property type="entry name" value="LRR_dom_sf"/>
</dbReference>
<dbReference type="PANTHER" id="PTHR47186:SF3">
    <property type="entry name" value="OS09G0267800 PROTEIN"/>
    <property type="match status" value="1"/>
</dbReference>
<dbReference type="PANTHER" id="PTHR47186">
    <property type="entry name" value="LEUCINE-RICH REPEAT-CONTAINING PROTEIN 57"/>
    <property type="match status" value="1"/>
</dbReference>
<dbReference type="Pfam" id="PF23598">
    <property type="entry name" value="LRR_14"/>
    <property type="match status" value="1"/>
</dbReference>
<protein>
    <recommendedName>
        <fullName evidence="2">Disease resistance R13L4/SHOC-2-like LRR domain-containing protein</fullName>
    </recommendedName>
</protein>